<protein>
    <submittedName>
        <fullName evidence="1">General secretion pathway protein</fullName>
    </submittedName>
</protein>
<evidence type="ECO:0000313" key="2">
    <source>
        <dbReference type="Proteomes" id="UP000244937"/>
    </source>
</evidence>
<gene>
    <name evidence="1" type="ORF">HYN49_04945</name>
</gene>
<dbReference type="EMBL" id="CP029187">
    <property type="protein sequence ID" value="AWI25297.1"/>
    <property type="molecule type" value="Genomic_DNA"/>
</dbReference>
<sequence length="180" mass="21026">MKRLDRRNKILVAVFLLMLYISYEFSFANTIVNYRHYQENKKVIENDSYDPRLIKQLSIKEKQIDSWIADNNVAAPSFQNLLLRELNEYCDGLGLKIVDFQEPHEVIKKNIKTSSYIFSIEGSFNKALAFINKIENRNDLGVVKHLGSIKKTDYNSNRDFLISTIIIQKTSYSAIHDNDR</sequence>
<accession>A0A2S1SG31</accession>
<dbReference type="AlphaFoldDB" id="A0A2S1SG31"/>
<reference evidence="1 2" key="1">
    <citation type="submission" date="2018-05" db="EMBL/GenBank/DDBJ databases">
        <title>Genome sequencing of Flavobacterium sp. HYN0049.</title>
        <authorList>
            <person name="Yi H."/>
            <person name="Baek C."/>
        </authorList>
    </citation>
    <scope>NUCLEOTIDE SEQUENCE [LARGE SCALE GENOMIC DNA]</scope>
    <source>
        <strain evidence="1 2">HYN0049</strain>
    </source>
</reference>
<proteinExistence type="predicted"/>
<dbReference type="Proteomes" id="UP000244937">
    <property type="component" value="Chromosome"/>
</dbReference>
<evidence type="ECO:0000313" key="1">
    <source>
        <dbReference type="EMBL" id="AWI25297.1"/>
    </source>
</evidence>
<name>A0A2S1SG31_9FLAO</name>
<organism evidence="1 2">
    <name type="scientific">Flavobacterium pallidum</name>
    <dbReference type="NCBI Taxonomy" id="2172098"/>
    <lineage>
        <taxon>Bacteria</taxon>
        <taxon>Pseudomonadati</taxon>
        <taxon>Bacteroidota</taxon>
        <taxon>Flavobacteriia</taxon>
        <taxon>Flavobacteriales</taxon>
        <taxon>Flavobacteriaceae</taxon>
        <taxon>Flavobacterium</taxon>
    </lineage>
</organism>
<keyword evidence="2" id="KW-1185">Reference proteome</keyword>
<dbReference type="KEGG" id="fpal:HYN49_04945"/>